<feature type="region of interest" description="Disordered" evidence="1">
    <location>
        <begin position="49"/>
        <end position="143"/>
    </location>
</feature>
<organism evidence="4 5">
    <name type="scientific">Sphingomonas rosea</name>
    <dbReference type="NCBI Taxonomy" id="335605"/>
    <lineage>
        <taxon>Bacteria</taxon>
        <taxon>Pseudomonadati</taxon>
        <taxon>Pseudomonadota</taxon>
        <taxon>Alphaproteobacteria</taxon>
        <taxon>Sphingomonadales</taxon>
        <taxon>Sphingomonadaceae</taxon>
        <taxon>Sphingomonas</taxon>
    </lineage>
</organism>
<comment type="caution">
    <text evidence="4">The sequence shown here is derived from an EMBL/GenBank/DDBJ whole genome shotgun (WGS) entry which is preliminary data.</text>
</comment>
<feature type="compositionally biased region" description="Low complexity" evidence="1">
    <location>
        <begin position="128"/>
        <end position="143"/>
    </location>
</feature>
<dbReference type="NCBIfam" id="TIGR02098">
    <property type="entry name" value="MJ0042_CXXC"/>
    <property type="match status" value="1"/>
</dbReference>
<gene>
    <name evidence="4" type="ORF">GCM10022281_09010</name>
</gene>
<sequence>MILTCPSCGTRYVVKDGAIPPEGRTVRCAQCKHSWHQEPEALVDGASVDEPVQQVPEAGQPNLGEAPASDYPTRDERGVAETDASSDHSHPDLSASSDPVDSDPLSGSTPTHQESAGALAEDTDAAEPEAATMPAEAVAASEPYPEEVVPVDAPEAEPVRATHPLRAGRVEADDLYSPFAAQEDEVSPRRKWPMVILAVLLVIAAVAAGIWFLAPAEVKNRLGLAQASGSVNLLLQVQNNSRQELASGNSLLEVSGTISNPTEETVPVPAINAQLRNLDQKIVYKWTIPPPAPRLGPGGSASFNSANLNVPSEELCLEIMLAGDERRPGPCRKSDTVGT</sequence>
<feature type="compositionally biased region" description="Basic and acidic residues" evidence="1">
    <location>
        <begin position="72"/>
        <end position="91"/>
    </location>
</feature>
<dbReference type="InterPro" id="IPR011723">
    <property type="entry name" value="Znf/thioredoxin_put"/>
</dbReference>
<name>A0ABP7TUY2_9SPHN</name>
<keyword evidence="2" id="KW-1133">Transmembrane helix</keyword>
<feature type="domain" description="Zinc finger/thioredoxin putative" evidence="3">
    <location>
        <begin position="1"/>
        <end position="35"/>
    </location>
</feature>
<feature type="compositionally biased region" description="Polar residues" evidence="1">
    <location>
        <begin position="94"/>
        <end position="114"/>
    </location>
</feature>
<dbReference type="Pfam" id="PF13717">
    <property type="entry name" value="Zn_ribbon_4"/>
    <property type="match status" value="1"/>
</dbReference>
<dbReference type="RefSeq" id="WP_344695835.1">
    <property type="nucleotide sequence ID" value="NZ_BAABBR010000001.1"/>
</dbReference>
<reference evidence="5" key="1">
    <citation type="journal article" date="2019" name="Int. J. Syst. Evol. Microbiol.">
        <title>The Global Catalogue of Microorganisms (GCM) 10K type strain sequencing project: providing services to taxonomists for standard genome sequencing and annotation.</title>
        <authorList>
            <consortium name="The Broad Institute Genomics Platform"/>
            <consortium name="The Broad Institute Genome Sequencing Center for Infectious Disease"/>
            <person name="Wu L."/>
            <person name="Ma J."/>
        </authorList>
    </citation>
    <scope>NUCLEOTIDE SEQUENCE [LARGE SCALE GENOMIC DNA]</scope>
    <source>
        <strain evidence="5">JCM 17564</strain>
    </source>
</reference>
<protein>
    <submittedName>
        <fullName evidence="4">DUF3426 domain-containing protein</fullName>
    </submittedName>
</protein>
<evidence type="ECO:0000313" key="5">
    <source>
        <dbReference type="Proteomes" id="UP001424459"/>
    </source>
</evidence>
<evidence type="ECO:0000256" key="1">
    <source>
        <dbReference type="SAM" id="MobiDB-lite"/>
    </source>
</evidence>
<accession>A0ABP7TUY2</accession>
<proteinExistence type="predicted"/>
<keyword evidence="2" id="KW-0472">Membrane</keyword>
<keyword evidence="2" id="KW-0812">Transmembrane</keyword>
<feature type="transmembrane region" description="Helical" evidence="2">
    <location>
        <begin position="192"/>
        <end position="214"/>
    </location>
</feature>
<dbReference type="Proteomes" id="UP001424459">
    <property type="component" value="Unassembled WGS sequence"/>
</dbReference>
<evidence type="ECO:0000313" key="4">
    <source>
        <dbReference type="EMBL" id="GAA4031648.1"/>
    </source>
</evidence>
<dbReference type="EMBL" id="BAABBR010000001">
    <property type="protein sequence ID" value="GAA4031648.1"/>
    <property type="molecule type" value="Genomic_DNA"/>
</dbReference>
<evidence type="ECO:0000256" key="2">
    <source>
        <dbReference type="SAM" id="Phobius"/>
    </source>
</evidence>
<evidence type="ECO:0000259" key="3">
    <source>
        <dbReference type="Pfam" id="PF13717"/>
    </source>
</evidence>
<keyword evidence="5" id="KW-1185">Reference proteome</keyword>